<accession>A0A6L2NKZ1</accession>
<sequence length="661" mass="74537">MSIPNHPTSNIEDAFSLNFLDFISASPDYVPTSPGKTYFSSSNSFGVVPIASPSLSLFHNDPYMNVLQAFYAKDSPIPPPNPITPPVILTPSSRKCGRPITHMSHKSKYSIHPGSNKIYQDLEKFYLLSSRGVVLEISRRVKGGNYNYELEALGELGDAVSCLDHMREIVQRDSVKLVVSKQLLAGTQVGIGLKDSYVADMEENEVVDVLKLSFYHGQEFIYRTYWQTISLKTRKLVIQHEFIDTLGGSVYWVPRVFASVLPVLGTVYKNLKECISVYRKYASEADPKKNYSQVRSLNFRICGCKTCVVFDMVPNNTKYTLSIFDMEHNNELDRFEYKHLSKAERKLTYAEQLFIIKASNANIRAVRAHNLYTGLKVVTDQDKAMRLAVAAEFRKSKHRLCMWHIMQKIPSKIVSRIYDETNFKAKFACLLLSIKVISSVEGCDVCVIDEEKPKPKPVTAPEVINKESTSENVEEEEINLHQKVTRQYKVLYTKKMVRFPAIVSFLFALGFYVDTFFRYSRILKCLNEAIERLVIKASLIVDSYVHMLSTNEPKLTSFINKIKALKAKVDVDFPIVPSCTVSELVQEFMGVKKSDKVNVKNPSGVKTKGREKEKHIKGGREISMEKRKGNADVLYTVKVVSGGGDHGDGGSRDDGPGSVSV</sequence>
<reference evidence="3" key="1">
    <citation type="journal article" date="2019" name="Sci. Rep.">
        <title>Draft genome of Tanacetum cinerariifolium, the natural source of mosquito coil.</title>
        <authorList>
            <person name="Yamashiro T."/>
            <person name="Shiraishi A."/>
            <person name="Satake H."/>
            <person name="Nakayama K."/>
        </authorList>
    </citation>
    <scope>NUCLEOTIDE SEQUENCE</scope>
</reference>
<gene>
    <name evidence="3" type="ORF">Tci_057142</name>
</gene>
<evidence type="ECO:0000259" key="2">
    <source>
        <dbReference type="Pfam" id="PF10551"/>
    </source>
</evidence>
<evidence type="ECO:0000313" key="3">
    <source>
        <dbReference type="EMBL" id="GEU85164.1"/>
    </source>
</evidence>
<dbReference type="AlphaFoldDB" id="A0A6L2NKZ1"/>
<organism evidence="3">
    <name type="scientific">Tanacetum cinerariifolium</name>
    <name type="common">Dalmatian daisy</name>
    <name type="synonym">Chrysanthemum cinerariifolium</name>
    <dbReference type="NCBI Taxonomy" id="118510"/>
    <lineage>
        <taxon>Eukaryota</taxon>
        <taxon>Viridiplantae</taxon>
        <taxon>Streptophyta</taxon>
        <taxon>Embryophyta</taxon>
        <taxon>Tracheophyta</taxon>
        <taxon>Spermatophyta</taxon>
        <taxon>Magnoliopsida</taxon>
        <taxon>eudicotyledons</taxon>
        <taxon>Gunneridae</taxon>
        <taxon>Pentapetalae</taxon>
        <taxon>asterids</taxon>
        <taxon>campanulids</taxon>
        <taxon>Asterales</taxon>
        <taxon>Asteraceae</taxon>
        <taxon>Asteroideae</taxon>
        <taxon>Anthemideae</taxon>
        <taxon>Anthemidinae</taxon>
        <taxon>Tanacetum</taxon>
    </lineage>
</organism>
<dbReference type="InterPro" id="IPR018289">
    <property type="entry name" value="MULE_transposase_dom"/>
</dbReference>
<dbReference type="PANTHER" id="PTHR47718:SF12">
    <property type="entry name" value="PROTEIN FAR1-RELATED SEQUENCE"/>
    <property type="match status" value="1"/>
</dbReference>
<comment type="caution">
    <text evidence="3">The sequence shown here is derived from an EMBL/GenBank/DDBJ whole genome shotgun (WGS) entry which is preliminary data.</text>
</comment>
<protein>
    <recommendedName>
        <fullName evidence="2">MULE transposase domain-containing protein</fullName>
    </recommendedName>
</protein>
<feature type="domain" description="MULE transposase" evidence="2">
    <location>
        <begin position="374"/>
        <end position="408"/>
    </location>
</feature>
<dbReference type="EMBL" id="BKCJ010009049">
    <property type="protein sequence ID" value="GEU85164.1"/>
    <property type="molecule type" value="Genomic_DNA"/>
</dbReference>
<feature type="region of interest" description="Disordered" evidence="1">
    <location>
        <begin position="640"/>
        <end position="661"/>
    </location>
</feature>
<feature type="compositionally biased region" description="Basic and acidic residues" evidence="1">
    <location>
        <begin position="608"/>
        <end position="623"/>
    </location>
</feature>
<feature type="compositionally biased region" description="Basic and acidic residues" evidence="1">
    <location>
        <begin position="645"/>
        <end position="655"/>
    </location>
</feature>
<proteinExistence type="predicted"/>
<feature type="region of interest" description="Disordered" evidence="1">
    <location>
        <begin position="603"/>
        <end position="623"/>
    </location>
</feature>
<dbReference type="Pfam" id="PF10551">
    <property type="entry name" value="MULE"/>
    <property type="match status" value="1"/>
</dbReference>
<name>A0A6L2NKZ1_TANCI</name>
<dbReference type="PANTHER" id="PTHR47718">
    <property type="entry name" value="OS01G0519700 PROTEIN"/>
    <property type="match status" value="1"/>
</dbReference>
<evidence type="ECO:0000256" key="1">
    <source>
        <dbReference type="SAM" id="MobiDB-lite"/>
    </source>
</evidence>